<name>A0A4D4KQ46_9ACTN</name>
<dbReference type="InterPro" id="IPR036514">
    <property type="entry name" value="SGNH_hydro_sf"/>
</dbReference>
<protein>
    <submittedName>
        <fullName evidence="2">Uncharacterized protein</fullName>
    </submittedName>
</protein>
<feature type="compositionally biased region" description="Polar residues" evidence="1">
    <location>
        <begin position="166"/>
        <end position="177"/>
    </location>
</feature>
<dbReference type="Gene3D" id="3.40.50.1110">
    <property type="entry name" value="SGNH hydrolase"/>
    <property type="match status" value="1"/>
</dbReference>
<dbReference type="Proteomes" id="UP000299290">
    <property type="component" value="Unassembled WGS sequence"/>
</dbReference>
<comment type="caution">
    <text evidence="2">The sequence shown here is derived from an EMBL/GenBank/DDBJ whole genome shotgun (WGS) entry which is preliminary data.</text>
</comment>
<gene>
    <name evidence="2" type="ORF">SANT12839_095620</name>
</gene>
<evidence type="ECO:0000313" key="3">
    <source>
        <dbReference type="Proteomes" id="UP000299290"/>
    </source>
</evidence>
<evidence type="ECO:0000313" key="2">
    <source>
        <dbReference type="EMBL" id="GDY48680.1"/>
    </source>
</evidence>
<evidence type="ECO:0000256" key="1">
    <source>
        <dbReference type="SAM" id="MobiDB-lite"/>
    </source>
</evidence>
<feature type="compositionally biased region" description="Polar residues" evidence="1">
    <location>
        <begin position="129"/>
        <end position="142"/>
    </location>
</feature>
<proteinExistence type="predicted"/>
<organism evidence="2 3">
    <name type="scientific">Streptomyces antimycoticus</name>
    <dbReference type="NCBI Taxonomy" id="68175"/>
    <lineage>
        <taxon>Bacteria</taxon>
        <taxon>Bacillati</taxon>
        <taxon>Actinomycetota</taxon>
        <taxon>Actinomycetes</taxon>
        <taxon>Kitasatosporales</taxon>
        <taxon>Streptomycetaceae</taxon>
        <taxon>Streptomyces</taxon>
        <taxon>Streptomyces violaceusniger group</taxon>
    </lineage>
</organism>
<keyword evidence="3" id="KW-1185">Reference proteome</keyword>
<dbReference type="AlphaFoldDB" id="A0A4D4KQ46"/>
<sequence length="177" mass="19159">MTLPGHSKSSARWPTAWTRTWTTTSTSAPAPVPAVLNTGRSSERAQLKQGYLDQNTSLAILSVGGNDARSTDLITKCVLSGIVNRQAESLDNVDPDNGSCVRYAGPRSLWKAWNEPCPERYSPSRERQSQLWRYSYATSSSAPAMPPHGPRNAQTPTAAHGEALKSAQSPSPWGSYS</sequence>
<reference evidence="2 3" key="1">
    <citation type="journal article" date="2020" name="Int. J. Syst. Evol. Microbiol.">
        <title>Reclassification of Streptomyces castelarensis and Streptomyces sporoclivatus as later heterotypic synonyms of Streptomyces antimycoticus.</title>
        <authorList>
            <person name="Komaki H."/>
            <person name="Tamura T."/>
        </authorList>
    </citation>
    <scope>NUCLEOTIDE SEQUENCE [LARGE SCALE GENOMIC DNA]</scope>
    <source>
        <strain evidence="2 3">NBRC 12839</strain>
    </source>
</reference>
<accession>A0A4D4KQ46</accession>
<dbReference type="SUPFAM" id="SSF52266">
    <property type="entry name" value="SGNH hydrolase"/>
    <property type="match status" value="1"/>
</dbReference>
<dbReference type="EMBL" id="BJHV01000001">
    <property type="protein sequence ID" value="GDY48680.1"/>
    <property type="molecule type" value="Genomic_DNA"/>
</dbReference>
<feature type="region of interest" description="Disordered" evidence="1">
    <location>
        <begin position="118"/>
        <end position="177"/>
    </location>
</feature>